<feature type="region of interest" description="Disordered" evidence="1">
    <location>
        <begin position="1"/>
        <end position="38"/>
    </location>
</feature>
<gene>
    <name evidence="2" type="ORF">GCM10010991_35520</name>
</gene>
<accession>A0A917YPD8</accession>
<dbReference type="EMBL" id="BMLP01000012">
    <property type="protein sequence ID" value="GGO38364.1"/>
    <property type="molecule type" value="Genomic_DNA"/>
</dbReference>
<keyword evidence="3" id="KW-1185">Reference proteome</keyword>
<protein>
    <submittedName>
        <fullName evidence="2">Uncharacterized protein</fullName>
    </submittedName>
</protein>
<feature type="compositionally biased region" description="Basic and acidic residues" evidence="1">
    <location>
        <begin position="92"/>
        <end position="111"/>
    </location>
</feature>
<proteinExistence type="predicted"/>
<organism evidence="2 3">
    <name type="scientific">Gemmobacter aquaticus</name>
    <dbReference type="NCBI Taxonomy" id="490185"/>
    <lineage>
        <taxon>Bacteria</taxon>
        <taxon>Pseudomonadati</taxon>
        <taxon>Pseudomonadota</taxon>
        <taxon>Alphaproteobacteria</taxon>
        <taxon>Rhodobacterales</taxon>
        <taxon>Paracoccaceae</taxon>
        <taxon>Gemmobacter</taxon>
    </lineage>
</organism>
<evidence type="ECO:0000313" key="2">
    <source>
        <dbReference type="EMBL" id="GGO38364.1"/>
    </source>
</evidence>
<comment type="caution">
    <text evidence="2">The sequence shown here is derived from an EMBL/GenBank/DDBJ whole genome shotgun (WGS) entry which is preliminary data.</text>
</comment>
<feature type="compositionally biased region" description="Basic and acidic residues" evidence="1">
    <location>
        <begin position="11"/>
        <end position="21"/>
    </location>
</feature>
<reference evidence="2 3" key="1">
    <citation type="journal article" date="2014" name="Int. J. Syst. Evol. Microbiol.">
        <title>Complete genome sequence of Corynebacterium casei LMG S-19264T (=DSM 44701T), isolated from a smear-ripened cheese.</title>
        <authorList>
            <consortium name="US DOE Joint Genome Institute (JGI-PGF)"/>
            <person name="Walter F."/>
            <person name="Albersmeier A."/>
            <person name="Kalinowski J."/>
            <person name="Ruckert C."/>
        </authorList>
    </citation>
    <scope>NUCLEOTIDE SEQUENCE [LARGE SCALE GENOMIC DNA]</scope>
    <source>
        <strain evidence="2 3">CGMCC 1.7029</strain>
    </source>
</reference>
<name>A0A917YPD8_9RHOB</name>
<evidence type="ECO:0000313" key="3">
    <source>
        <dbReference type="Proteomes" id="UP000598196"/>
    </source>
</evidence>
<evidence type="ECO:0000256" key="1">
    <source>
        <dbReference type="SAM" id="MobiDB-lite"/>
    </source>
</evidence>
<feature type="region of interest" description="Disordered" evidence="1">
    <location>
        <begin position="92"/>
        <end position="158"/>
    </location>
</feature>
<dbReference type="Proteomes" id="UP000598196">
    <property type="component" value="Unassembled WGS sequence"/>
</dbReference>
<sequence>MLADLSMQADPLREAIGKSDAARSAPRSGREGGGDQGGSIALSCRALGVSETCFRYSPKRDGQDEIIADLLAGLGNVHKSWFWPVFPAPSEGERACLEPEAGPPDRLRTEPEPAEQAIETPLVQVQSRTPRRRLKREKPEELDAPEAAEPGLVDKLHG</sequence>
<dbReference type="AlphaFoldDB" id="A0A917YPD8"/>